<proteinExistence type="predicted"/>
<evidence type="ECO:0000256" key="1">
    <source>
        <dbReference type="SAM" id="MobiDB-lite"/>
    </source>
</evidence>
<dbReference type="EMBL" id="ML986516">
    <property type="protein sequence ID" value="KAF2272863.1"/>
    <property type="molecule type" value="Genomic_DNA"/>
</dbReference>
<dbReference type="RefSeq" id="XP_033650402.1">
    <property type="nucleotide sequence ID" value="XM_033799972.1"/>
</dbReference>
<dbReference type="AlphaFoldDB" id="A0A6A6J9L6"/>
<protein>
    <submittedName>
        <fullName evidence="2">Uncharacterized protein</fullName>
    </submittedName>
</protein>
<keyword evidence="3" id="KW-1185">Reference proteome</keyword>
<dbReference type="OrthoDB" id="3792542at2759"/>
<feature type="compositionally biased region" description="Polar residues" evidence="1">
    <location>
        <begin position="1"/>
        <end position="11"/>
    </location>
</feature>
<dbReference type="Proteomes" id="UP000800097">
    <property type="component" value="Unassembled WGS sequence"/>
</dbReference>
<evidence type="ECO:0000313" key="2">
    <source>
        <dbReference type="EMBL" id="KAF2272863.1"/>
    </source>
</evidence>
<gene>
    <name evidence="2" type="ORF">EI97DRAFT_445473</name>
</gene>
<accession>A0A6A6J9L6</accession>
<feature type="region of interest" description="Disordered" evidence="1">
    <location>
        <begin position="1"/>
        <end position="20"/>
    </location>
</feature>
<sequence length="331" mass="37763">MNYPQIFSTPNHPEPMVSPGSESQFIAGVRSRNGWISVGTGPNALNPSRECLPSDSHKPLKLISIITYRGAVKRGDVFLCLPRQIRNRIFNYVLADFPELLYIEVPDTRDFNIPAPAYVSDRWYTEICQLIIQNATFSIITTSSLYNLMAFLNEFEKGAGYDNLRTAEFTDLGLFERGEFGAPARQLLRRCPNISHVSLLINWNDLLWVLENEVPVLDLDAMTRKFDFQAIARLPNLETVSLNLQPFMALEKRLRCMEAKRLRVAEKGRTFPGLCDFWGLGQWLKRRAQDNMRAIQVHCPNTFSISSVQSVIARTRSTNRQLLFSTPAYPV</sequence>
<dbReference type="GeneID" id="54553147"/>
<evidence type="ECO:0000313" key="3">
    <source>
        <dbReference type="Proteomes" id="UP000800097"/>
    </source>
</evidence>
<name>A0A6A6J9L6_WESOR</name>
<organism evidence="2 3">
    <name type="scientific">Westerdykella ornata</name>
    <dbReference type="NCBI Taxonomy" id="318751"/>
    <lineage>
        <taxon>Eukaryota</taxon>
        <taxon>Fungi</taxon>
        <taxon>Dikarya</taxon>
        <taxon>Ascomycota</taxon>
        <taxon>Pezizomycotina</taxon>
        <taxon>Dothideomycetes</taxon>
        <taxon>Pleosporomycetidae</taxon>
        <taxon>Pleosporales</taxon>
        <taxon>Sporormiaceae</taxon>
        <taxon>Westerdykella</taxon>
    </lineage>
</organism>
<reference evidence="2" key="1">
    <citation type="journal article" date="2020" name="Stud. Mycol.">
        <title>101 Dothideomycetes genomes: a test case for predicting lifestyles and emergence of pathogens.</title>
        <authorList>
            <person name="Haridas S."/>
            <person name="Albert R."/>
            <person name="Binder M."/>
            <person name="Bloem J."/>
            <person name="Labutti K."/>
            <person name="Salamov A."/>
            <person name="Andreopoulos B."/>
            <person name="Baker S."/>
            <person name="Barry K."/>
            <person name="Bills G."/>
            <person name="Bluhm B."/>
            <person name="Cannon C."/>
            <person name="Castanera R."/>
            <person name="Culley D."/>
            <person name="Daum C."/>
            <person name="Ezra D."/>
            <person name="Gonzalez J."/>
            <person name="Henrissat B."/>
            <person name="Kuo A."/>
            <person name="Liang C."/>
            <person name="Lipzen A."/>
            <person name="Lutzoni F."/>
            <person name="Magnuson J."/>
            <person name="Mondo S."/>
            <person name="Nolan M."/>
            <person name="Ohm R."/>
            <person name="Pangilinan J."/>
            <person name="Park H.-J."/>
            <person name="Ramirez L."/>
            <person name="Alfaro M."/>
            <person name="Sun H."/>
            <person name="Tritt A."/>
            <person name="Yoshinaga Y."/>
            <person name="Zwiers L.-H."/>
            <person name="Turgeon B."/>
            <person name="Goodwin S."/>
            <person name="Spatafora J."/>
            <person name="Crous P."/>
            <person name="Grigoriev I."/>
        </authorList>
    </citation>
    <scope>NUCLEOTIDE SEQUENCE</scope>
    <source>
        <strain evidence="2">CBS 379.55</strain>
    </source>
</reference>